<dbReference type="Pfam" id="PF13620">
    <property type="entry name" value="CarboxypepD_reg"/>
    <property type="match status" value="1"/>
</dbReference>
<dbReference type="SUPFAM" id="SSF49452">
    <property type="entry name" value="Starch-binding domain-like"/>
    <property type="match status" value="1"/>
</dbReference>
<name>A0ABU2WT05_9ACTN</name>
<comment type="caution">
    <text evidence="2">The sequence shown here is derived from an EMBL/GenBank/DDBJ whole genome shotgun (WGS) entry which is preliminary data.</text>
</comment>
<gene>
    <name evidence="2" type="ORF">RM555_08590</name>
</gene>
<sequence>MTDPQLRRRIRAAVGVAAALLLLPVAPAPASAAAATGSVTTSVQDAGTGAPARACVRLVPLDRERLARVSIGESQLGSVGGCTDDRGGIEVTGVEPGRYRLFAQPYEAARYGRQWVGGQGGTGERHRAWVVTVGAGATTAAPPVRLDPPGRISGVITDAASGRPVPGVHVAVVPFVPHPKYSPDTPITDDTGRYSITGLGPYDWALRFSGTGIATQWSGGVGNVLLARTVRVRPGGTATLHHALRSPISVGGSIRTDELAAYSTVVAFDALTGDVVGAVDVGTSYGLPMLPGQLVKLRCDCSYGPGRWYPAGDRLTDGNLVWVGRVPVVADFDLTAGTGG</sequence>
<evidence type="ECO:0000313" key="2">
    <source>
        <dbReference type="EMBL" id="MDT0529050.1"/>
    </source>
</evidence>
<dbReference type="InterPro" id="IPR006311">
    <property type="entry name" value="TAT_signal"/>
</dbReference>
<dbReference type="EMBL" id="JAVRFL010000008">
    <property type="protein sequence ID" value="MDT0529050.1"/>
    <property type="molecule type" value="Genomic_DNA"/>
</dbReference>
<accession>A0ABU2WT05</accession>
<dbReference type="RefSeq" id="WP_311411228.1">
    <property type="nucleotide sequence ID" value="NZ_JAVRFL010000008.1"/>
</dbReference>
<proteinExistence type="predicted"/>
<keyword evidence="1" id="KW-0732">Signal</keyword>
<organism evidence="2 3">
    <name type="scientific">Micromonospora reichwaldensis</name>
    <dbReference type="NCBI Taxonomy" id="3075516"/>
    <lineage>
        <taxon>Bacteria</taxon>
        <taxon>Bacillati</taxon>
        <taxon>Actinomycetota</taxon>
        <taxon>Actinomycetes</taxon>
        <taxon>Micromonosporales</taxon>
        <taxon>Micromonosporaceae</taxon>
        <taxon>Micromonospora</taxon>
    </lineage>
</organism>
<dbReference type="Proteomes" id="UP001180973">
    <property type="component" value="Unassembled WGS sequence"/>
</dbReference>
<dbReference type="InterPro" id="IPR013784">
    <property type="entry name" value="Carb-bd-like_fold"/>
</dbReference>
<dbReference type="PROSITE" id="PS51318">
    <property type="entry name" value="TAT"/>
    <property type="match status" value="1"/>
</dbReference>
<feature type="signal peptide" evidence="1">
    <location>
        <begin position="1"/>
        <end position="32"/>
    </location>
</feature>
<keyword evidence="3" id="KW-1185">Reference proteome</keyword>
<feature type="chain" id="PRO_5046983159" evidence="1">
    <location>
        <begin position="33"/>
        <end position="340"/>
    </location>
</feature>
<evidence type="ECO:0000256" key="1">
    <source>
        <dbReference type="SAM" id="SignalP"/>
    </source>
</evidence>
<dbReference type="Gene3D" id="2.60.40.1120">
    <property type="entry name" value="Carboxypeptidase-like, regulatory domain"/>
    <property type="match status" value="1"/>
</dbReference>
<reference evidence="2" key="1">
    <citation type="submission" date="2023-09" db="EMBL/GenBank/DDBJ databases">
        <title>30 novel species of actinomycetes from the DSMZ collection.</title>
        <authorList>
            <person name="Nouioui I."/>
        </authorList>
    </citation>
    <scope>NUCLEOTIDE SEQUENCE</scope>
    <source>
        <strain evidence="2">DSM 115977</strain>
    </source>
</reference>
<evidence type="ECO:0000313" key="3">
    <source>
        <dbReference type="Proteomes" id="UP001180973"/>
    </source>
</evidence>
<protein>
    <submittedName>
        <fullName evidence="2">Carboxypeptidase-like regulatory domain-containing protein</fullName>
    </submittedName>
</protein>